<feature type="compositionally biased region" description="Low complexity" evidence="3">
    <location>
        <begin position="283"/>
        <end position="304"/>
    </location>
</feature>
<feature type="domain" description="ADF-H" evidence="5">
    <location>
        <begin position="1"/>
        <end position="125"/>
    </location>
</feature>
<dbReference type="OrthoDB" id="5971719at2759"/>
<feature type="region of interest" description="Disordered" evidence="3">
    <location>
        <begin position="488"/>
        <end position="507"/>
    </location>
</feature>
<dbReference type="InterPro" id="IPR029006">
    <property type="entry name" value="ADF-H/Gelsolin-like_dom_sf"/>
</dbReference>
<dbReference type="PROSITE" id="PS51263">
    <property type="entry name" value="ADF_H"/>
    <property type="match status" value="1"/>
</dbReference>
<dbReference type="GO" id="GO:0030427">
    <property type="term" value="C:site of polarized growth"/>
    <property type="evidence" value="ECO:0007669"/>
    <property type="project" value="TreeGrafter"/>
</dbReference>
<dbReference type="Gene3D" id="2.30.30.40">
    <property type="entry name" value="SH3 Domains"/>
    <property type="match status" value="2"/>
</dbReference>
<dbReference type="SMART" id="SM00102">
    <property type="entry name" value="ADF"/>
    <property type="match status" value="1"/>
</dbReference>
<name>A0A1Y2FDC0_PROLT</name>
<evidence type="ECO:0000259" key="4">
    <source>
        <dbReference type="PROSITE" id="PS50002"/>
    </source>
</evidence>
<comment type="caution">
    <text evidence="6">The sequence shown here is derived from an EMBL/GenBank/DDBJ whole genome shotgun (WGS) entry which is preliminary data.</text>
</comment>
<dbReference type="CDD" id="cd11281">
    <property type="entry name" value="ADF_drebrin_like"/>
    <property type="match status" value="1"/>
</dbReference>
<evidence type="ECO:0000313" key="7">
    <source>
        <dbReference type="Proteomes" id="UP000193685"/>
    </source>
</evidence>
<dbReference type="Pfam" id="PF14604">
    <property type="entry name" value="SH3_9"/>
    <property type="match status" value="1"/>
</dbReference>
<evidence type="ECO:0000259" key="5">
    <source>
        <dbReference type="PROSITE" id="PS51263"/>
    </source>
</evidence>
<proteinExistence type="predicted"/>
<evidence type="ECO:0000256" key="1">
    <source>
        <dbReference type="ARBA" id="ARBA00022443"/>
    </source>
</evidence>
<reference evidence="6 7" key="1">
    <citation type="submission" date="2016-07" db="EMBL/GenBank/DDBJ databases">
        <title>Pervasive Adenine N6-methylation of Active Genes in Fungi.</title>
        <authorList>
            <consortium name="DOE Joint Genome Institute"/>
            <person name="Mondo S.J."/>
            <person name="Dannebaum R.O."/>
            <person name="Kuo R.C."/>
            <person name="Labutti K."/>
            <person name="Haridas S."/>
            <person name="Kuo A."/>
            <person name="Salamov A."/>
            <person name="Ahrendt S.R."/>
            <person name="Lipzen A."/>
            <person name="Sullivan W."/>
            <person name="Andreopoulos W.B."/>
            <person name="Clum A."/>
            <person name="Lindquist E."/>
            <person name="Daum C."/>
            <person name="Ramamoorthy G.K."/>
            <person name="Gryganskyi A."/>
            <person name="Culley D."/>
            <person name="Magnuson J.K."/>
            <person name="James T.Y."/>
            <person name="O'Malley M.A."/>
            <person name="Stajich J.E."/>
            <person name="Spatafora J.W."/>
            <person name="Visel A."/>
            <person name="Grigoriev I.V."/>
        </authorList>
    </citation>
    <scope>NUCLEOTIDE SEQUENCE [LARGE SCALE GENOMIC DNA]</scope>
    <source>
        <strain evidence="6 7">12-1054</strain>
    </source>
</reference>
<dbReference type="SUPFAM" id="SSF55753">
    <property type="entry name" value="Actin depolymerizing proteins"/>
    <property type="match status" value="1"/>
</dbReference>
<dbReference type="GeneID" id="63783136"/>
<dbReference type="InterPro" id="IPR036028">
    <property type="entry name" value="SH3-like_dom_sf"/>
</dbReference>
<feature type="compositionally biased region" description="Low complexity" evidence="3">
    <location>
        <begin position="407"/>
        <end position="420"/>
    </location>
</feature>
<evidence type="ECO:0008006" key="8">
    <source>
        <dbReference type="Google" id="ProtNLM"/>
    </source>
</evidence>
<feature type="domain" description="SH3" evidence="4">
    <location>
        <begin position="581"/>
        <end position="639"/>
    </location>
</feature>
<dbReference type="PRINTS" id="PR00499">
    <property type="entry name" value="P67PHOX"/>
</dbReference>
<feature type="domain" description="SH3" evidence="4">
    <location>
        <begin position="504"/>
        <end position="564"/>
    </location>
</feature>
<sequence length="639" mass="67457">MSISIGTDVQHAYEQIKAGDLLWAVFGYEGQQSLKVQATSSTDYDEFPDEFSDGRLQYAFLKVTEPNSQLPKFVLVGWCGDGAPRKGIFQQHFASVAGQLTGYHVQVTARSSDDVAMAEIEKKVADASGAKYTVSQASSVFGPTSSKKTNSLVNQLKQQNSSAPLVSARKPMAQTAPRLPPGAPASAKPTVRTASTRKVADWDSEQKAEPVKLPGIGAATTTDTADAPVKSSYQPIGRPDIAALRAQGSGDQEAPSRGSTGTTYRPAEVPKTGALADRMSAFTNNETSSTAPPTTTRPRQSSNPLASRFGQPSFGTKPALPGQQTTGSKALGGLSKNFGAEDGKTPAQLWQERKARERGESIPEPVQREAPVKAAQYGQEEEEERGVGALKEKFAAVAVAPTPPPAAVARSVPPVRAASPEQEEAEEEEVAVPPPPPMNTRPSGAREAEPEPEPETEEEVEEEAEAEASAPTQSTFKDQLAAKIGGGPVAPAAAASSAPAKQASGKPQARVLYDYEAAEEGEVSLAEGALVTEIDQIDEGWWSGTNDVGEQGLFPANYVELVEGDVEAQAAPASKTGAGSEKGQCAVAEYGYEVGEEGEIGFEEGEEITHIEQVDEGWWEGRNAAGEKGLFPSSYVRLK</sequence>
<dbReference type="GO" id="GO:0030864">
    <property type="term" value="C:cortical actin cytoskeleton"/>
    <property type="evidence" value="ECO:0007669"/>
    <property type="project" value="TreeGrafter"/>
</dbReference>
<organism evidence="6 7">
    <name type="scientific">Protomyces lactucae-debilis</name>
    <dbReference type="NCBI Taxonomy" id="2754530"/>
    <lineage>
        <taxon>Eukaryota</taxon>
        <taxon>Fungi</taxon>
        <taxon>Dikarya</taxon>
        <taxon>Ascomycota</taxon>
        <taxon>Taphrinomycotina</taxon>
        <taxon>Taphrinomycetes</taxon>
        <taxon>Taphrinales</taxon>
        <taxon>Protomycetaceae</taxon>
        <taxon>Protomyces</taxon>
    </lineage>
</organism>
<feature type="compositionally biased region" description="Acidic residues" evidence="3">
    <location>
        <begin position="421"/>
        <end position="430"/>
    </location>
</feature>
<dbReference type="SMART" id="SM00326">
    <property type="entry name" value="SH3"/>
    <property type="match status" value="2"/>
</dbReference>
<dbReference type="GO" id="GO:0005884">
    <property type="term" value="C:actin filament"/>
    <property type="evidence" value="ECO:0007669"/>
    <property type="project" value="TreeGrafter"/>
</dbReference>
<evidence type="ECO:0000256" key="2">
    <source>
        <dbReference type="PROSITE-ProRule" id="PRU00192"/>
    </source>
</evidence>
<evidence type="ECO:0000313" key="6">
    <source>
        <dbReference type="EMBL" id="ORY81918.1"/>
    </source>
</evidence>
<dbReference type="Gene3D" id="3.40.20.10">
    <property type="entry name" value="Severin"/>
    <property type="match status" value="1"/>
</dbReference>
<feature type="compositionally biased region" description="Acidic residues" evidence="3">
    <location>
        <begin position="450"/>
        <end position="466"/>
    </location>
</feature>
<dbReference type="SUPFAM" id="SSF50044">
    <property type="entry name" value="SH3-domain"/>
    <property type="match status" value="2"/>
</dbReference>
<dbReference type="Proteomes" id="UP000193685">
    <property type="component" value="Unassembled WGS sequence"/>
</dbReference>
<dbReference type="GO" id="GO:0051015">
    <property type="term" value="F:actin filament binding"/>
    <property type="evidence" value="ECO:0007669"/>
    <property type="project" value="TreeGrafter"/>
</dbReference>
<feature type="compositionally biased region" description="Low complexity" evidence="3">
    <location>
        <begin position="489"/>
        <end position="507"/>
    </location>
</feature>
<feature type="region of interest" description="Disordered" evidence="3">
    <location>
        <begin position="402"/>
        <end position="480"/>
    </location>
</feature>
<feature type="compositionally biased region" description="Basic and acidic residues" evidence="3">
    <location>
        <begin position="351"/>
        <end position="371"/>
    </location>
</feature>
<feature type="compositionally biased region" description="Low complexity" evidence="3">
    <location>
        <begin position="218"/>
        <end position="227"/>
    </location>
</feature>
<dbReference type="GO" id="GO:0030833">
    <property type="term" value="P:regulation of actin filament polymerization"/>
    <property type="evidence" value="ECO:0007669"/>
    <property type="project" value="TreeGrafter"/>
</dbReference>
<dbReference type="RefSeq" id="XP_040725052.1">
    <property type="nucleotide sequence ID" value="XM_040866537.1"/>
</dbReference>
<dbReference type="STRING" id="56484.A0A1Y2FDC0"/>
<dbReference type="PANTHER" id="PTHR10829">
    <property type="entry name" value="CORTACTIN AND DREBRIN"/>
    <property type="match status" value="1"/>
</dbReference>
<keyword evidence="7" id="KW-1185">Reference proteome</keyword>
<dbReference type="PROSITE" id="PS50002">
    <property type="entry name" value="SH3"/>
    <property type="match status" value="2"/>
</dbReference>
<dbReference type="OMA" id="FKEPRGA"/>
<dbReference type="Pfam" id="PF00018">
    <property type="entry name" value="SH3_1"/>
    <property type="match status" value="1"/>
</dbReference>
<feature type="region of interest" description="Disordered" evidence="3">
    <location>
        <begin position="157"/>
        <end position="269"/>
    </location>
</feature>
<evidence type="ECO:0000256" key="3">
    <source>
        <dbReference type="SAM" id="MobiDB-lite"/>
    </source>
</evidence>
<dbReference type="InterPro" id="IPR001452">
    <property type="entry name" value="SH3_domain"/>
</dbReference>
<dbReference type="Pfam" id="PF00241">
    <property type="entry name" value="Cofilin_ADF"/>
    <property type="match status" value="1"/>
</dbReference>
<dbReference type="PANTHER" id="PTHR10829:SF25">
    <property type="entry name" value="DREBRIN-LIKE PROTEIN"/>
    <property type="match status" value="1"/>
</dbReference>
<dbReference type="InterPro" id="IPR002108">
    <property type="entry name" value="ADF-H"/>
</dbReference>
<keyword evidence="1 2" id="KW-0728">SH3 domain</keyword>
<dbReference type="EMBL" id="MCFI01000010">
    <property type="protein sequence ID" value="ORY81918.1"/>
    <property type="molecule type" value="Genomic_DNA"/>
</dbReference>
<feature type="compositionally biased region" description="Basic and acidic residues" evidence="3">
    <location>
        <begin position="198"/>
        <end position="210"/>
    </location>
</feature>
<accession>A0A1Y2FDC0</accession>
<dbReference type="AlphaFoldDB" id="A0A1Y2FDC0"/>
<dbReference type="PRINTS" id="PR00452">
    <property type="entry name" value="SH3DOMAIN"/>
</dbReference>
<gene>
    <name evidence="6" type="ORF">BCR37DRAFT_23832</name>
</gene>
<dbReference type="CDD" id="cd11819">
    <property type="entry name" value="SH3_Cortactin_like"/>
    <property type="match status" value="1"/>
</dbReference>
<protein>
    <recommendedName>
        <fullName evidence="8">SH3 domain-containing protein</fullName>
    </recommendedName>
</protein>
<feature type="region of interest" description="Disordered" evidence="3">
    <location>
        <begin position="283"/>
        <end position="387"/>
    </location>
</feature>